<comment type="caution">
    <text evidence="2">The sequence shown here is derived from an EMBL/GenBank/DDBJ whole genome shotgun (WGS) entry which is preliminary data.</text>
</comment>
<dbReference type="STRING" id="49280.A9996_02485"/>
<evidence type="ECO:0008006" key="4">
    <source>
        <dbReference type="Google" id="ProtNLM"/>
    </source>
</evidence>
<dbReference type="Pfam" id="PF07666">
    <property type="entry name" value="MpPF26"/>
    <property type="match status" value="1"/>
</dbReference>
<evidence type="ECO:0000313" key="3">
    <source>
        <dbReference type="Proteomes" id="UP000248987"/>
    </source>
</evidence>
<keyword evidence="3" id="KW-1185">Reference proteome</keyword>
<dbReference type="EMBL" id="QLLQ01000002">
    <property type="protein sequence ID" value="RAJ26504.1"/>
    <property type="molecule type" value="Genomic_DNA"/>
</dbReference>
<keyword evidence="1" id="KW-0812">Transmembrane</keyword>
<protein>
    <recommendedName>
        <fullName evidence="4">DUF4190 domain-containing protein</fullName>
    </recommendedName>
</protein>
<feature type="transmembrane region" description="Helical" evidence="1">
    <location>
        <begin position="12"/>
        <end position="39"/>
    </location>
</feature>
<name>A0A1A7R649_9FLAO</name>
<dbReference type="Proteomes" id="UP000248987">
    <property type="component" value="Unassembled WGS sequence"/>
</dbReference>
<evidence type="ECO:0000256" key="1">
    <source>
        <dbReference type="SAM" id="Phobius"/>
    </source>
</evidence>
<evidence type="ECO:0000313" key="2">
    <source>
        <dbReference type="EMBL" id="RAJ26504.1"/>
    </source>
</evidence>
<proteinExistence type="predicted"/>
<reference evidence="2 3" key="1">
    <citation type="submission" date="2018-06" db="EMBL/GenBank/DDBJ databases">
        <title>Genomic Encyclopedia of Archaeal and Bacterial Type Strains, Phase II (KMG-II): from individual species to whole genera.</title>
        <authorList>
            <person name="Goeker M."/>
        </authorList>
    </citation>
    <scope>NUCLEOTIDE SEQUENCE [LARGE SCALE GENOMIC DNA]</scope>
    <source>
        <strain evidence="2 3">DSM 12408</strain>
    </source>
</reference>
<dbReference type="InterPro" id="IPR011655">
    <property type="entry name" value="MpPF26"/>
</dbReference>
<dbReference type="NCBIfam" id="NF040945">
    <property type="entry name" value="CCC_membrane"/>
    <property type="match status" value="1"/>
</dbReference>
<accession>A0A1A7R649</accession>
<sequence length="115" mass="12774">MEQQQLPNSTLILVFGIISIVTCCCYGIIGLPLGIVALVMANKATAVYAENPEIYKGFQNVKTGKILAIIGIVLNAIFLIYVIWMFTTIGYDGMQEAQEEFMRSFNQGMEEGRNK</sequence>
<feature type="transmembrane region" description="Helical" evidence="1">
    <location>
        <begin position="66"/>
        <end position="86"/>
    </location>
</feature>
<dbReference type="OrthoDB" id="1099888at2"/>
<keyword evidence="1" id="KW-0472">Membrane</keyword>
<dbReference type="AlphaFoldDB" id="A0A1A7R649"/>
<organism evidence="2 3">
    <name type="scientific">Gelidibacter algens</name>
    <dbReference type="NCBI Taxonomy" id="49280"/>
    <lineage>
        <taxon>Bacteria</taxon>
        <taxon>Pseudomonadati</taxon>
        <taxon>Bacteroidota</taxon>
        <taxon>Flavobacteriia</taxon>
        <taxon>Flavobacteriales</taxon>
        <taxon>Flavobacteriaceae</taxon>
        <taxon>Gelidibacter</taxon>
    </lineage>
</organism>
<dbReference type="RefSeq" id="WP_066430478.1">
    <property type="nucleotide sequence ID" value="NZ_LZRN01000003.1"/>
</dbReference>
<gene>
    <name evidence="2" type="ORF">LX77_00753</name>
</gene>
<keyword evidence="1" id="KW-1133">Transmembrane helix</keyword>